<sequence>MSTPELSYITVKGFKSIGSIEKLELGSINVLVGPNGSGKSNFVGVFSFLHTIREGRLSDYVRKAGGAEQLLHFGSKVTQEISIHISFKQGVNQYSLSLKPTDDDSLYPFDERVYFWDKTRYATPYERSLSACEGGREAGISDPKVKRTADWVRFRLGKWRLYHAHDTSESSPMRKTAQVNDNAFLRPDSANLPAFLYLLREKHDTSYDLIRRSVQRVAPFFDDFDLRPDPLNEEVIRLSWKHRNSDQYFGPSSLSDGTLRFIVLATLFLQPEEFRPSIILIDEPELGLHPHAITLLASLVKQASQQTQVILSTQSSLLLDHFQPEDVLVADRVNGKTQFTKLESAKLSAWLEDYSLGQLWEKNELGGRPRGE</sequence>
<dbReference type="InterPro" id="IPR027417">
    <property type="entry name" value="P-loop_NTPase"/>
</dbReference>
<dbReference type="SUPFAM" id="SSF52540">
    <property type="entry name" value="P-loop containing nucleoside triphosphate hydrolases"/>
    <property type="match status" value="1"/>
</dbReference>
<dbReference type="Proteomes" id="UP000605201">
    <property type="component" value="Unassembled WGS sequence"/>
</dbReference>
<proteinExistence type="predicted"/>
<organism evidence="2 3">
    <name type="scientific">Candidatus Desulfatibia vada</name>
    <dbReference type="NCBI Taxonomy" id="2841696"/>
    <lineage>
        <taxon>Bacteria</taxon>
        <taxon>Pseudomonadati</taxon>
        <taxon>Thermodesulfobacteriota</taxon>
        <taxon>Desulfobacteria</taxon>
        <taxon>Desulfobacterales</taxon>
        <taxon>Desulfobacterales incertae sedis</taxon>
        <taxon>Candidatus Desulfatibia</taxon>
    </lineage>
</organism>
<dbReference type="AlphaFoldDB" id="A0A8J6P098"/>
<accession>A0A8J6P098</accession>
<comment type="caution">
    <text evidence="2">The sequence shown here is derived from an EMBL/GenBank/DDBJ whole genome shotgun (WGS) entry which is preliminary data.</text>
</comment>
<feature type="domain" description="ATPase AAA-type core" evidence="1">
    <location>
        <begin position="28"/>
        <end position="320"/>
    </location>
</feature>
<dbReference type="Pfam" id="PF13304">
    <property type="entry name" value="AAA_21"/>
    <property type="match status" value="1"/>
</dbReference>
<dbReference type="GO" id="GO:0006302">
    <property type="term" value="P:double-strand break repair"/>
    <property type="evidence" value="ECO:0007669"/>
    <property type="project" value="TreeGrafter"/>
</dbReference>
<name>A0A8J6P098_9BACT</name>
<gene>
    <name evidence="2" type="ORF">H8D96_05860</name>
</gene>
<reference evidence="2 3" key="1">
    <citation type="submission" date="2020-08" db="EMBL/GenBank/DDBJ databases">
        <title>Bridging the membrane lipid divide: bacteria of the FCB group superphylum have the potential to synthesize archaeal ether lipids.</title>
        <authorList>
            <person name="Villanueva L."/>
            <person name="Von Meijenfeldt F.A.B."/>
            <person name="Westbye A.B."/>
            <person name="Yadav S."/>
            <person name="Hopmans E.C."/>
            <person name="Dutilh B.E."/>
            <person name="Sinninghe Damste J.S."/>
        </authorList>
    </citation>
    <scope>NUCLEOTIDE SEQUENCE [LARGE SCALE GENOMIC DNA]</scope>
    <source>
        <strain evidence="2">NIOZ-UU17</strain>
    </source>
</reference>
<protein>
    <submittedName>
        <fullName evidence="2">AAA family ATPase</fullName>
    </submittedName>
</protein>
<dbReference type="GO" id="GO:0000731">
    <property type="term" value="P:DNA synthesis involved in DNA repair"/>
    <property type="evidence" value="ECO:0007669"/>
    <property type="project" value="TreeGrafter"/>
</dbReference>
<dbReference type="PIRSF" id="PIRSF029347">
    <property type="entry name" value="RecF"/>
    <property type="match status" value="1"/>
</dbReference>
<dbReference type="GO" id="GO:0005524">
    <property type="term" value="F:ATP binding"/>
    <property type="evidence" value="ECO:0007669"/>
    <property type="project" value="InterPro"/>
</dbReference>
<dbReference type="InterPro" id="IPR014555">
    <property type="entry name" value="RecF-like"/>
</dbReference>
<dbReference type="GO" id="GO:0016887">
    <property type="term" value="F:ATP hydrolysis activity"/>
    <property type="evidence" value="ECO:0007669"/>
    <property type="project" value="InterPro"/>
</dbReference>
<dbReference type="InterPro" id="IPR003959">
    <property type="entry name" value="ATPase_AAA_core"/>
</dbReference>
<dbReference type="EMBL" id="JACNIG010000142">
    <property type="protein sequence ID" value="MBC8431426.1"/>
    <property type="molecule type" value="Genomic_DNA"/>
</dbReference>
<evidence type="ECO:0000313" key="2">
    <source>
        <dbReference type="EMBL" id="MBC8431426.1"/>
    </source>
</evidence>
<evidence type="ECO:0000259" key="1">
    <source>
        <dbReference type="Pfam" id="PF13304"/>
    </source>
</evidence>
<dbReference type="CDD" id="cd00267">
    <property type="entry name" value="ABC_ATPase"/>
    <property type="match status" value="1"/>
</dbReference>
<dbReference type="PANTHER" id="PTHR32182">
    <property type="entry name" value="DNA REPLICATION AND REPAIR PROTEIN RECF"/>
    <property type="match status" value="1"/>
</dbReference>
<dbReference type="Gene3D" id="3.40.50.300">
    <property type="entry name" value="P-loop containing nucleotide triphosphate hydrolases"/>
    <property type="match status" value="1"/>
</dbReference>
<dbReference type="PANTHER" id="PTHR32182:SF22">
    <property type="entry name" value="ATP-DEPENDENT ENDONUCLEASE, OLD FAMILY-RELATED"/>
    <property type="match status" value="1"/>
</dbReference>
<evidence type="ECO:0000313" key="3">
    <source>
        <dbReference type="Proteomes" id="UP000605201"/>
    </source>
</evidence>